<dbReference type="OMA" id="GRRCAFW"/>
<dbReference type="InterPro" id="IPR037652">
    <property type="entry name" value="Mim2"/>
</dbReference>
<dbReference type="STRING" id="1076935.U4L8B9"/>
<dbReference type="Pfam" id="PF19117">
    <property type="entry name" value="Mim2"/>
    <property type="match status" value="1"/>
</dbReference>
<evidence type="ECO:0000313" key="2">
    <source>
        <dbReference type="EMBL" id="CCX13667.1"/>
    </source>
</evidence>
<dbReference type="PANTHER" id="PTHR28230">
    <property type="entry name" value="CHROMOSOME 1, WHOLE GENOME SHOTGUN SEQUENCE"/>
    <property type="match status" value="1"/>
</dbReference>
<dbReference type="PANTHER" id="PTHR28230:SF1">
    <property type="entry name" value="MITOCHONDRIAL IMPORT PROTEIN 2"/>
    <property type="match status" value="1"/>
</dbReference>
<feature type="region of interest" description="Disordered" evidence="1">
    <location>
        <begin position="35"/>
        <end position="78"/>
    </location>
</feature>
<dbReference type="EMBL" id="HF935887">
    <property type="protein sequence ID" value="CCX13667.1"/>
    <property type="molecule type" value="Genomic_DNA"/>
</dbReference>
<protein>
    <submittedName>
        <fullName evidence="2">Uncharacterized protein</fullName>
    </submittedName>
</protein>
<dbReference type="OrthoDB" id="5555533at2759"/>
<dbReference type="GO" id="GO:0045040">
    <property type="term" value="P:protein insertion into mitochondrial outer membrane"/>
    <property type="evidence" value="ECO:0007669"/>
    <property type="project" value="InterPro"/>
</dbReference>
<keyword evidence="3" id="KW-1185">Reference proteome</keyword>
<accession>U4L8B9</accession>
<organism evidence="2 3">
    <name type="scientific">Pyronema omphalodes (strain CBS 100304)</name>
    <name type="common">Pyronema confluens</name>
    <dbReference type="NCBI Taxonomy" id="1076935"/>
    <lineage>
        <taxon>Eukaryota</taxon>
        <taxon>Fungi</taxon>
        <taxon>Dikarya</taxon>
        <taxon>Ascomycota</taxon>
        <taxon>Pezizomycotina</taxon>
        <taxon>Pezizomycetes</taxon>
        <taxon>Pezizales</taxon>
        <taxon>Pyronemataceae</taxon>
        <taxon>Pyronema</taxon>
    </lineage>
</organism>
<feature type="region of interest" description="Disordered" evidence="1">
    <location>
        <begin position="1"/>
        <end position="22"/>
    </location>
</feature>
<dbReference type="GO" id="GO:0005741">
    <property type="term" value="C:mitochondrial outer membrane"/>
    <property type="evidence" value="ECO:0007669"/>
    <property type="project" value="TreeGrafter"/>
</dbReference>
<sequence length="149" mass="16313">MSADSTPTGSPQMTPSSSIYTPSDLSFSQASFLDAPTPAMSDLGHQEHNHDHDHGNLQHADTESLTGTETDDEAEQEWQESLQQLNLLVSLVVLPFFGKWVGRRCAYWAWTKFMTWKHPTMEVVVKSKAAWNAAGVVGALSGSRALPAL</sequence>
<reference evidence="2 3" key="1">
    <citation type="journal article" date="2013" name="PLoS Genet.">
        <title>The genome and development-dependent transcriptomes of Pyronema confluens: a window into fungal evolution.</title>
        <authorList>
            <person name="Traeger S."/>
            <person name="Altegoer F."/>
            <person name="Freitag M."/>
            <person name="Gabaldon T."/>
            <person name="Kempken F."/>
            <person name="Kumar A."/>
            <person name="Marcet-Houben M."/>
            <person name="Poggeler S."/>
            <person name="Stajich J.E."/>
            <person name="Nowrousian M."/>
        </authorList>
    </citation>
    <scope>NUCLEOTIDE SEQUENCE [LARGE SCALE GENOMIC DNA]</scope>
    <source>
        <strain evidence="3">CBS 100304</strain>
        <tissue evidence="2">Vegetative mycelium</tissue>
    </source>
</reference>
<name>U4L8B9_PYROM</name>
<evidence type="ECO:0000313" key="3">
    <source>
        <dbReference type="Proteomes" id="UP000018144"/>
    </source>
</evidence>
<evidence type="ECO:0000256" key="1">
    <source>
        <dbReference type="SAM" id="MobiDB-lite"/>
    </source>
</evidence>
<dbReference type="AlphaFoldDB" id="U4L8B9"/>
<gene>
    <name evidence="2" type="ORF">PCON_13260</name>
</gene>
<proteinExistence type="predicted"/>
<feature type="compositionally biased region" description="Acidic residues" evidence="1">
    <location>
        <begin position="69"/>
        <end position="78"/>
    </location>
</feature>
<feature type="compositionally biased region" description="Basic and acidic residues" evidence="1">
    <location>
        <begin position="44"/>
        <end position="62"/>
    </location>
</feature>
<dbReference type="Proteomes" id="UP000018144">
    <property type="component" value="Unassembled WGS sequence"/>
</dbReference>
<dbReference type="eggNOG" id="ENOG502SBHE">
    <property type="taxonomic scope" value="Eukaryota"/>
</dbReference>
<dbReference type="GO" id="GO:0070096">
    <property type="term" value="P:mitochondrial outer membrane translocase complex assembly"/>
    <property type="evidence" value="ECO:0007669"/>
    <property type="project" value="InterPro"/>
</dbReference>